<reference evidence="1 2" key="1">
    <citation type="submission" date="2021-04" db="EMBL/GenBank/DDBJ databases">
        <authorList>
            <person name="Ivanova A."/>
        </authorList>
    </citation>
    <scope>NUCLEOTIDE SEQUENCE [LARGE SCALE GENOMIC DNA]</scope>
    <source>
        <strain evidence="1 2">G18</strain>
    </source>
</reference>
<accession>A0ABS5BXB0</accession>
<organism evidence="1 2">
    <name type="scientific">Gemmata palustris</name>
    <dbReference type="NCBI Taxonomy" id="2822762"/>
    <lineage>
        <taxon>Bacteria</taxon>
        <taxon>Pseudomonadati</taxon>
        <taxon>Planctomycetota</taxon>
        <taxon>Planctomycetia</taxon>
        <taxon>Gemmatales</taxon>
        <taxon>Gemmataceae</taxon>
        <taxon>Gemmata</taxon>
    </lineage>
</organism>
<dbReference type="Gene3D" id="1.10.3230.30">
    <property type="entry name" value="Phage gp6-like head-tail connector protein"/>
    <property type="match status" value="1"/>
</dbReference>
<dbReference type="Proteomes" id="UP000676565">
    <property type="component" value="Unassembled WGS sequence"/>
</dbReference>
<gene>
    <name evidence="1" type="ORF">J8F10_24115</name>
</gene>
<dbReference type="CDD" id="cd08054">
    <property type="entry name" value="gp6"/>
    <property type="match status" value="1"/>
</dbReference>
<dbReference type="InterPro" id="IPR021146">
    <property type="entry name" value="Phage_gp6-like_head-tail"/>
</dbReference>
<dbReference type="InterPro" id="IPR006450">
    <property type="entry name" value="Phage_HK97_gp6-like"/>
</dbReference>
<evidence type="ECO:0000313" key="1">
    <source>
        <dbReference type="EMBL" id="MBP3958346.1"/>
    </source>
</evidence>
<dbReference type="InterPro" id="IPR011738">
    <property type="entry name" value="Phage_CHP"/>
</dbReference>
<dbReference type="Pfam" id="PF05135">
    <property type="entry name" value="Phage_connect_1"/>
    <property type="match status" value="1"/>
</dbReference>
<dbReference type="NCBIfam" id="TIGR02215">
    <property type="entry name" value="phage_chp_gp8"/>
    <property type="match status" value="2"/>
</dbReference>
<evidence type="ECO:0000313" key="2">
    <source>
        <dbReference type="Proteomes" id="UP000676565"/>
    </source>
</evidence>
<sequence length="210" mass="22220">MSLRRHIRVTTPPASEPVTVAEAKLWLKVDGDDDDDLLTGLIAAAREAAESFTGRAFITQAVTLTLDLGCSGWANELPDGVYDLPVSALYGALPRIISLSRPPVSAITSVTTTDTTNTATAFSSANYTLDAAGSRLLLNDGSYWPTNLRPAAAISVLTANGYGATGASVPQPIRHAILMHVASMYESRLVCDLPAACRALLQPFKVYGEV</sequence>
<name>A0ABS5BXB0_9BACT</name>
<keyword evidence="2" id="KW-1185">Reference proteome</keyword>
<comment type="caution">
    <text evidence="1">The sequence shown here is derived from an EMBL/GenBank/DDBJ whole genome shotgun (WGS) entry which is preliminary data.</text>
</comment>
<dbReference type="RefSeq" id="WP_210658241.1">
    <property type="nucleotide sequence ID" value="NZ_JAGKQQ010000001.1"/>
</dbReference>
<dbReference type="NCBIfam" id="TIGR01560">
    <property type="entry name" value="put_DNA_pack"/>
    <property type="match status" value="1"/>
</dbReference>
<dbReference type="EMBL" id="JAGKQQ010000001">
    <property type="protein sequence ID" value="MBP3958346.1"/>
    <property type="molecule type" value="Genomic_DNA"/>
</dbReference>
<proteinExistence type="predicted"/>
<protein>
    <submittedName>
        <fullName evidence="1">Phage head-tail connector protein</fullName>
    </submittedName>
</protein>